<dbReference type="AlphaFoldDB" id="A0A6D2K6W4"/>
<accession>A0A6D2K6W4</accession>
<organism evidence="1 3">
    <name type="scientific">Microthlaspi erraticum</name>
    <dbReference type="NCBI Taxonomy" id="1685480"/>
    <lineage>
        <taxon>Eukaryota</taxon>
        <taxon>Viridiplantae</taxon>
        <taxon>Streptophyta</taxon>
        <taxon>Embryophyta</taxon>
        <taxon>Tracheophyta</taxon>
        <taxon>Spermatophyta</taxon>
        <taxon>Magnoliopsida</taxon>
        <taxon>eudicotyledons</taxon>
        <taxon>Gunneridae</taxon>
        <taxon>Pentapetalae</taxon>
        <taxon>rosids</taxon>
        <taxon>malvids</taxon>
        <taxon>Brassicales</taxon>
        <taxon>Brassicaceae</taxon>
        <taxon>Coluteocarpeae</taxon>
        <taxon>Microthlaspi</taxon>
    </lineage>
</organism>
<protein>
    <submittedName>
        <fullName evidence="1">Uncharacterized protein</fullName>
    </submittedName>
</protein>
<name>A0A6D2K6W4_9BRAS</name>
<dbReference type="EMBL" id="CACVBM020001642">
    <property type="protein sequence ID" value="CAA7056505.1"/>
    <property type="molecule type" value="Genomic_DNA"/>
</dbReference>
<evidence type="ECO:0000313" key="1">
    <source>
        <dbReference type="EMBL" id="CAA7047596.1"/>
    </source>
</evidence>
<dbReference type="EMBL" id="CACVBM020001378">
    <property type="protein sequence ID" value="CAA7047596.1"/>
    <property type="molecule type" value="Genomic_DNA"/>
</dbReference>
<keyword evidence="3" id="KW-1185">Reference proteome</keyword>
<gene>
    <name evidence="1" type="ORF">MERR_LOCUS34831</name>
    <name evidence="2" type="ORF">MERR_LOCUS43741</name>
</gene>
<reference evidence="1 3" key="1">
    <citation type="submission" date="2020-01" db="EMBL/GenBank/DDBJ databases">
        <authorList>
            <person name="Mishra B."/>
        </authorList>
    </citation>
    <scope>NUCLEOTIDE SEQUENCE [LARGE SCALE GENOMIC DNA]</scope>
</reference>
<proteinExistence type="predicted"/>
<evidence type="ECO:0000313" key="3">
    <source>
        <dbReference type="Proteomes" id="UP000467841"/>
    </source>
</evidence>
<evidence type="ECO:0000313" key="2">
    <source>
        <dbReference type="EMBL" id="CAA7056505.1"/>
    </source>
</evidence>
<dbReference type="Proteomes" id="UP000467841">
    <property type="component" value="Unassembled WGS sequence"/>
</dbReference>
<sequence length="256" mass="27769">MAASSLNNLVNNSGSSINCGDGFSGIIRIAVSITCAHTPPLGHSQVEYEHDHEHDESVSAAVVAADLISSTRLALKLDSVHTEYSAQYFLDKVAVAGQSLTVKECLEFAFKNGIPKAEDWPLLGSGVKPSPSHKPALVSMRGKVDEADNFEQVREVLKDQPVGARMHVYTPHIDLQQDAIYCGPSGEEAKFVGLRDGIVLKVEKISGKSIATVKVWYKKEFVVVKVAVSRMFYFSHLGIGPAGLLVDFCIPRLSMD</sequence>